<reference evidence="8 9" key="1">
    <citation type="journal article" date="2016" name="Nat. Commun.">
        <title>Thousands of microbial genomes shed light on interconnected biogeochemical processes in an aquifer system.</title>
        <authorList>
            <person name="Anantharaman K."/>
            <person name="Brown C.T."/>
            <person name="Hug L.A."/>
            <person name="Sharon I."/>
            <person name="Castelle C.J."/>
            <person name="Probst A.J."/>
            <person name="Thomas B.C."/>
            <person name="Singh A."/>
            <person name="Wilkins M.J."/>
            <person name="Karaoz U."/>
            <person name="Brodie E.L."/>
            <person name="Williams K.H."/>
            <person name="Hubbard S.S."/>
            <person name="Banfield J.F."/>
        </authorList>
    </citation>
    <scope>NUCLEOTIDE SEQUENCE [LARGE SCALE GENOMIC DNA]</scope>
</reference>
<dbReference type="Gene3D" id="3.90.930.12">
    <property type="entry name" value="Ribosomal protein L6, alpha-beta domain"/>
    <property type="match status" value="2"/>
</dbReference>
<dbReference type="EMBL" id="MHKZ01000011">
    <property type="protein sequence ID" value="OGZ00888.1"/>
    <property type="molecule type" value="Genomic_DNA"/>
</dbReference>
<dbReference type="InterPro" id="IPR036789">
    <property type="entry name" value="Ribosomal_uL6-like_a/b-dom_sf"/>
</dbReference>
<keyword evidence="4 6" id="KW-0694">RNA-binding</keyword>
<name>A0A1G2CKE1_9BACT</name>
<dbReference type="InterPro" id="IPR002358">
    <property type="entry name" value="Ribosomal_uL6_CS"/>
</dbReference>
<evidence type="ECO:0000313" key="9">
    <source>
        <dbReference type="Proteomes" id="UP000176287"/>
    </source>
</evidence>
<evidence type="ECO:0000256" key="3">
    <source>
        <dbReference type="ARBA" id="ARBA00023274"/>
    </source>
</evidence>
<comment type="similarity">
    <text evidence="1 4 5">Belongs to the universal ribosomal protein uL6 family.</text>
</comment>
<evidence type="ECO:0000256" key="6">
    <source>
        <dbReference type="RuleBase" id="RU003870"/>
    </source>
</evidence>
<evidence type="ECO:0000259" key="7">
    <source>
        <dbReference type="Pfam" id="PF00347"/>
    </source>
</evidence>
<dbReference type="AlphaFoldDB" id="A0A1G2CKE1"/>
<protein>
    <recommendedName>
        <fullName evidence="4">Large ribosomal subunit protein uL6</fullName>
    </recommendedName>
</protein>
<keyword evidence="4 6" id="KW-0699">rRNA-binding</keyword>
<dbReference type="STRING" id="1798649.A3B13_03815"/>
<sequence length="181" mass="19515">MSRLAKKPVILPENVTLKEDSGVLFFKGPKGELKVPALPFIKLKIDGNSAEISTTINARQARANSGTMWSLIKNAAEGVSAGFAKVLQIEGIGYRAALEGKNLMLSLGYVQPVKFEIPEGISITVEKNIVTISGINKQLVGEVAAKIRELKKPEPYKGKGIRYQNEVVRRKAGKKVATAGA</sequence>
<dbReference type="GO" id="GO:0002181">
    <property type="term" value="P:cytoplasmic translation"/>
    <property type="evidence" value="ECO:0007669"/>
    <property type="project" value="TreeGrafter"/>
</dbReference>
<comment type="caution">
    <text evidence="8">The sequence shown here is derived from an EMBL/GenBank/DDBJ whole genome shotgun (WGS) entry which is preliminary data.</text>
</comment>
<accession>A0A1G2CKE1</accession>
<keyword evidence="3 4" id="KW-0687">Ribonucleoprotein</keyword>
<dbReference type="PROSITE" id="PS00525">
    <property type="entry name" value="RIBOSOMAL_L6_1"/>
    <property type="match status" value="1"/>
</dbReference>
<evidence type="ECO:0000256" key="4">
    <source>
        <dbReference type="HAMAP-Rule" id="MF_01365"/>
    </source>
</evidence>
<evidence type="ECO:0000313" key="8">
    <source>
        <dbReference type="EMBL" id="OGZ00888.1"/>
    </source>
</evidence>
<dbReference type="InterPro" id="IPR020040">
    <property type="entry name" value="Ribosomal_uL6_a/b-dom"/>
</dbReference>
<dbReference type="PANTHER" id="PTHR11655">
    <property type="entry name" value="60S/50S RIBOSOMAL PROTEIN L6/L9"/>
    <property type="match status" value="1"/>
</dbReference>
<comment type="function">
    <text evidence="4 6">This protein binds to the 23S rRNA, and is important in its secondary structure. It is located near the subunit interface in the base of the L7/L12 stalk, and near the tRNA binding site of the peptidyltransferase center.</text>
</comment>
<feature type="domain" description="Large ribosomal subunit protein uL6 alpha-beta" evidence="7">
    <location>
        <begin position="12"/>
        <end position="82"/>
    </location>
</feature>
<dbReference type="Proteomes" id="UP000176287">
    <property type="component" value="Unassembled WGS sequence"/>
</dbReference>
<dbReference type="PIRSF" id="PIRSF002162">
    <property type="entry name" value="Ribosomal_L6"/>
    <property type="match status" value="1"/>
</dbReference>
<dbReference type="FunFam" id="3.90.930.12:FF:000001">
    <property type="entry name" value="50S ribosomal protein L6"/>
    <property type="match status" value="1"/>
</dbReference>
<dbReference type="PANTHER" id="PTHR11655:SF14">
    <property type="entry name" value="LARGE RIBOSOMAL SUBUNIT PROTEIN UL6M"/>
    <property type="match status" value="1"/>
</dbReference>
<dbReference type="GO" id="GO:0019843">
    <property type="term" value="F:rRNA binding"/>
    <property type="evidence" value="ECO:0007669"/>
    <property type="project" value="UniProtKB-UniRule"/>
</dbReference>
<dbReference type="InterPro" id="IPR019906">
    <property type="entry name" value="Ribosomal_uL6_bac-type"/>
</dbReference>
<dbReference type="Pfam" id="PF00347">
    <property type="entry name" value="Ribosomal_L6"/>
    <property type="match status" value="2"/>
</dbReference>
<gene>
    <name evidence="4" type="primary">rplF</name>
    <name evidence="8" type="ORF">A3B13_03815</name>
</gene>
<dbReference type="PRINTS" id="PR00059">
    <property type="entry name" value="RIBOSOMALL6"/>
</dbReference>
<dbReference type="SUPFAM" id="SSF56053">
    <property type="entry name" value="Ribosomal protein L6"/>
    <property type="match status" value="2"/>
</dbReference>
<dbReference type="InterPro" id="IPR000702">
    <property type="entry name" value="Ribosomal_uL6-like"/>
</dbReference>
<comment type="subunit">
    <text evidence="4">Part of the 50S ribosomal subunit.</text>
</comment>
<organism evidence="8 9">
    <name type="scientific">Candidatus Liptonbacteria bacterium RIFCSPLOWO2_01_FULL_45_15</name>
    <dbReference type="NCBI Taxonomy" id="1798649"/>
    <lineage>
        <taxon>Bacteria</taxon>
        <taxon>Candidatus Liptoniibacteriota</taxon>
    </lineage>
</organism>
<dbReference type="GO" id="GO:0022625">
    <property type="term" value="C:cytosolic large ribosomal subunit"/>
    <property type="evidence" value="ECO:0007669"/>
    <property type="project" value="UniProtKB-UniRule"/>
</dbReference>
<feature type="domain" description="Large ribosomal subunit protein uL6 alpha-beta" evidence="7">
    <location>
        <begin position="91"/>
        <end position="163"/>
    </location>
</feature>
<evidence type="ECO:0000256" key="2">
    <source>
        <dbReference type="ARBA" id="ARBA00022980"/>
    </source>
</evidence>
<proteinExistence type="inferred from homology"/>
<evidence type="ECO:0000256" key="5">
    <source>
        <dbReference type="RuleBase" id="RU003869"/>
    </source>
</evidence>
<keyword evidence="2 4" id="KW-0689">Ribosomal protein</keyword>
<dbReference type="NCBIfam" id="TIGR03654">
    <property type="entry name" value="L6_bact"/>
    <property type="match status" value="1"/>
</dbReference>
<dbReference type="GO" id="GO:0003735">
    <property type="term" value="F:structural constituent of ribosome"/>
    <property type="evidence" value="ECO:0007669"/>
    <property type="project" value="UniProtKB-UniRule"/>
</dbReference>
<evidence type="ECO:0000256" key="1">
    <source>
        <dbReference type="ARBA" id="ARBA00009356"/>
    </source>
</evidence>
<dbReference type="HAMAP" id="MF_01365_B">
    <property type="entry name" value="Ribosomal_uL6_B"/>
    <property type="match status" value="1"/>
</dbReference>